<evidence type="ECO:0000259" key="2">
    <source>
        <dbReference type="Pfam" id="PF24764"/>
    </source>
</evidence>
<organism evidence="3 4">
    <name type="scientific">Dissostichus mawsoni</name>
    <name type="common">Antarctic cod</name>
    <dbReference type="NCBI Taxonomy" id="36200"/>
    <lineage>
        <taxon>Eukaryota</taxon>
        <taxon>Metazoa</taxon>
        <taxon>Chordata</taxon>
        <taxon>Craniata</taxon>
        <taxon>Vertebrata</taxon>
        <taxon>Euteleostomi</taxon>
        <taxon>Actinopterygii</taxon>
        <taxon>Neopterygii</taxon>
        <taxon>Teleostei</taxon>
        <taxon>Neoteleostei</taxon>
        <taxon>Acanthomorphata</taxon>
        <taxon>Eupercaria</taxon>
        <taxon>Perciformes</taxon>
        <taxon>Notothenioidei</taxon>
        <taxon>Nototheniidae</taxon>
        <taxon>Dissostichus</taxon>
    </lineage>
</organism>
<comment type="caution">
    <text evidence="3">The sequence shown here is derived from an EMBL/GenBank/DDBJ whole genome shotgun (WGS) entry which is preliminary data.</text>
</comment>
<reference evidence="3 4" key="1">
    <citation type="submission" date="2020-03" db="EMBL/GenBank/DDBJ databases">
        <title>Dissostichus mawsoni Genome sequencing and assembly.</title>
        <authorList>
            <person name="Park H."/>
        </authorList>
    </citation>
    <scope>NUCLEOTIDE SEQUENCE [LARGE SCALE GENOMIC DNA]</scope>
    <source>
        <strain evidence="3">DM0001</strain>
        <tissue evidence="3">Muscle</tissue>
    </source>
</reference>
<dbReference type="InterPro" id="IPR058913">
    <property type="entry name" value="Integrase_dom_put"/>
</dbReference>
<accession>A0A7J5ZDB2</accession>
<keyword evidence="1" id="KW-1133">Transmembrane helix</keyword>
<sequence>MVFISTITSQIEIPQESTDVLAELSCLWMNEVNISVRRLYSTCTNHELDEMVSTIKTTMPNAGYRLVKGALLTQQGHRVQWDRVRASMHRVDTLGVLSRLTHLGCVVRRTYSVPCPKYLVHIDTNHKLIRYNIVIFGGIDGFSRKVVRADHGVENFGVAELMLTVRGPNIGSFISGKSVHNQRIERLWRVVWMAVTSIFYIVLHSLEDEGHLDPSN</sequence>
<protein>
    <recommendedName>
        <fullName evidence="2">Integrase core domain-containing protein</fullName>
    </recommendedName>
</protein>
<feature type="domain" description="Integrase core" evidence="2">
    <location>
        <begin position="147"/>
        <end position="216"/>
    </location>
</feature>
<keyword evidence="1" id="KW-0472">Membrane</keyword>
<feature type="transmembrane region" description="Helical" evidence="1">
    <location>
        <begin position="187"/>
        <end position="206"/>
    </location>
</feature>
<dbReference type="PANTHER" id="PTHR46791:SF11">
    <property type="entry name" value="INTEGRASE CATALYTIC DOMAIN-CONTAINING PROTEIN"/>
    <property type="match status" value="1"/>
</dbReference>
<evidence type="ECO:0000313" key="4">
    <source>
        <dbReference type="Proteomes" id="UP000518266"/>
    </source>
</evidence>
<dbReference type="OrthoDB" id="2686689at2759"/>
<dbReference type="Proteomes" id="UP000518266">
    <property type="component" value="Unassembled WGS sequence"/>
</dbReference>
<keyword evidence="1" id="KW-0812">Transmembrane</keyword>
<proteinExistence type="predicted"/>
<dbReference type="EMBL" id="JAAKFY010000002">
    <property type="protein sequence ID" value="KAF3859815.1"/>
    <property type="molecule type" value="Genomic_DNA"/>
</dbReference>
<dbReference type="AlphaFoldDB" id="A0A7J5ZDB2"/>
<keyword evidence="4" id="KW-1185">Reference proteome</keyword>
<dbReference type="Pfam" id="PF24764">
    <property type="entry name" value="rva_4"/>
    <property type="match status" value="1"/>
</dbReference>
<feature type="non-terminal residue" evidence="3">
    <location>
        <position position="1"/>
    </location>
</feature>
<evidence type="ECO:0000313" key="3">
    <source>
        <dbReference type="EMBL" id="KAF3859815.1"/>
    </source>
</evidence>
<dbReference type="PANTHER" id="PTHR46791">
    <property type="entry name" value="EXPRESSED PROTEIN"/>
    <property type="match status" value="1"/>
</dbReference>
<gene>
    <name evidence="3" type="ORF">F7725_000070</name>
</gene>
<name>A0A7J5ZDB2_DISMA</name>
<evidence type="ECO:0000256" key="1">
    <source>
        <dbReference type="SAM" id="Phobius"/>
    </source>
</evidence>